<evidence type="ECO:0000313" key="5">
    <source>
        <dbReference type="EMBL" id="KAG7407451.1"/>
    </source>
</evidence>
<dbReference type="Proteomes" id="UP000694050">
    <property type="component" value="Unassembled WGS sequence"/>
</dbReference>
<organism evidence="5 6">
    <name type="scientific">Fusarium oxysporum f. sp. rapae</name>
    <dbReference type="NCBI Taxonomy" id="485398"/>
    <lineage>
        <taxon>Eukaryota</taxon>
        <taxon>Fungi</taxon>
        <taxon>Dikarya</taxon>
        <taxon>Ascomycota</taxon>
        <taxon>Pezizomycotina</taxon>
        <taxon>Sordariomycetes</taxon>
        <taxon>Hypocreomycetidae</taxon>
        <taxon>Hypocreales</taxon>
        <taxon>Nectriaceae</taxon>
        <taxon>Fusarium</taxon>
        <taxon>Fusarium oxysporum species complex</taxon>
    </lineage>
</organism>
<dbReference type="GO" id="GO:0003779">
    <property type="term" value="F:actin binding"/>
    <property type="evidence" value="ECO:0007669"/>
    <property type="project" value="InterPro"/>
</dbReference>
<dbReference type="GO" id="GO:0015629">
    <property type="term" value="C:actin cytoskeleton"/>
    <property type="evidence" value="ECO:0007669"/>
    <property type="project" value="InterPro"/>
</dbReference>
<accession>A0A8J5U0R9</accession>
<dbReference type="SMART" id="SM00102">
    <property type="entry name" value="ADF"/>
    <property type="match status" value="1"/>
</dbReference>
<evidence type="ECO:0000256" key="3">
    <source>
        <dbReference type="ARBA" id="ARBA00032427"/>
    </source>
</evidence>
<protein>
    <recommendedName>
        <fullName evidence="2">Cofilin</fullName>
    </recommendedName>
    <alternativeName>
        <fullName evidence="3">Actin-depolymerizing factor 1</fullName>
    </alternativeName>
</protein>
<gene>
    <name evidence="5" type="primary">COF1-0</name>
    <name evidence="5" type="ORF">Forpe1208_v012677</name>
</gene>
<dbReference type="Pfam" id="PF00241">
    <property type="entry name" value="Cofilin_ADF"/>
    <property type="match status" value="1"/>
</dbReference>
<reference evidence="5" key="1">
    <citation type="submission" date="2021-04" db="EMBL/GenBank/DDBJ databases">
        <title>First draft genome resource for Brassicaceae pathogens Fusarium oxysporum f. sp. raphani and Fusarium oxysporum f. sp. rapae.</title>
        <authorList>
            <person name="Asai S."/>
        </authorList>
    </citation>
    <scope>NUCLEOTIDE SEQUENCE</scope>
    <source>
        <strain evidence="5">Tf1208</strain>
    </source>
</reference>
<feature type="domain" description="ADF-H" evidence="4">
    <location>
        <begin position="1"/>
        <end position="134"/>
    </location>
</feature>
<dbReference type="InterPro" id="IPR017904">
    <property type="entry name" value="ADF/Cofilin"/>
</dbReference>
<comment type="caution">
    <text evidence="5">The sequence shown here is derived from an EMBL/GenBank/DDBJ whole genome shotgun (WGS) entry which is preliminary data.</text>
</comment>
<dbReference type="AlphaFoldDB" id="A0A8J5U0R9"/>
<dbReference type="PROSITE" id="PS51263">
    <property type="entry name" value="ADF_H"/>
    <property type="match status" value="1"/>
</dbReference>
<evidence type="ECO:0000256" key="2">
    <source>
        <dbReference type="ARBA" id="ARBA00015630"/>
    </source>
</evidence>
<evidence type="ECO:0000259" key="4">
    <source>
        <dbReference type="PROSITE" id="PS51263"/>
    </source>
</evidence>
<dbReference type="GO" id="GO:0030042">
    <property type="term" value="P:actin filament depolymerization"/>
    <property type="evidence" value="ECO:0007669"/>
    <property type="project" value="InterPro"/>
</dbReference>
<sequence>MSNVSVSPDCISVFNDLKLRKKYDFVIYKLNDSHEEIVVDQTDTSRVDRDEKWERLLAALQDTRPSYVVYNFEYDRKENIIFIFWLPENAGIKGKMRYSVPVDKLKQSLSGIDYEMKGGDFDDVSFAEALYTIGVRT</sequence>
<dbReference type="EMBL" id="JAELUQ010000010">
    <property type="protein sequence ID" value="KAG7407451.1"/>
    <property type="molecule type" value="Genomic_DNA"/>
</dbReference>
<dbReference type="PANTHER" id="PTHR11913">
    <property type="entry name" value="COFILIN-RELATED"/>
    <property type="match status" value="1"/>
</dbReference>
<name>A0A8J5U0R9_FUSOX</name>
<dbReference type="InterPro" id="IPR002108">
    <property type="entry name" value="ADF-H"/>
</dbReference>
<evidence type="ECO:0000313" key="6">
    <source>
        <dbReference type="Proteomes" id="UP000694050"/>
    </source>
</evidence>
<evidence type="ECO:0000256" key="1">
    <source>
        <dbReference type="ARBA" id="ARBA00004109"/>
    </source>
</evidence>
<proteinExistence type="predicted"/>
<comment type="subcellular location">
    <subcellularLocation>
        <location evidence="1">Nucleus matrix</location>
    </subcellularLocation>
</comment>
<dbReference type="CDD" id="cd11286">
    <property type="entry name" value="ADF_cofilin_like"/>
    <property type="match status" value="1"/>
</dbReference>
<dbReference type="GO" id="GO:0016363">
    <property type="term" value="C:nuclear matrix"/>
    <property type="evidence" value="ECO:0007669"/>
    <property type="project" value="UniProtKB-SubCell"/>
</dbReference>